<reference evidence="2 3" key="1">
    <citation type="submission" date="2019-12" db="EMBL/GenBank/DDBJ databases">
        <authorList>
            <person name="Yang R."/>
        </authorList>
    </citation>
    <scope>NUCLEOTIDE SEQUENCE [LARGE SCALE GENOMIC DNA]</scope>
    <source>
        <strain evidence="2 3">DONG20-135</strain>
    </source>
</reference>
<evidence type="ECO:0000256" key="1">
    <source>
        <dbReference type="SAM" id="MobiDB-lite"/>
    </source>
</evidence>
<gene>
    <name evidence="2" type="ORF">GSF08_08280</name>
</gene>
<evidence type="ECO:0000313" key="2">
    <source>
        <dbReference type="EMBL" id="MXQ73936.1"/>
    </source>
</evidence>
<dbReference type="RefSeq" id="WP_160625335.1">
    <property type="nucleotide sequence ID" value="NZ_WUUQ01000002.1"/>
</dbReference>
<proteinExistence type="predicted"/>
<reference evidence="2 3" key="2">
    <citation type="submission" date="2020-01" db="EMBL/GenBank/DDBJ databases">
        <title>Clostridiaceae sp. nov. isolated from the gut of human by culturomics.</title>
        <authorList>
            <person name="Chang Y."/>
        </authorList>
    </citation>
    <scope>NUCLEOTIDE SEQUENCE [LARGE SCALE GENOMIC DNA]</scope>
    <source>
        <strain evidence="2 3">DONG20-135</strain>
    </source>
</reference>
<feature type="region of interest" description="Disordered" evidence="1">
    <location>
        <begin position="32"/>
        <end position="109"/>
    </location>
</feature>
<evidence type="ECO:0000313" key="3">
    <source>
        <dbReference type="Proteomes" id="UP000434036"/>
    </source>
</evidence>
<dbReference type="AlphaFoldDB" id="A0A6N8U6X5"/>
<dbReference type="Proteomes" id="UP000434036">
    <property type="component" value="Unassembled WGS sequence"/>
</dbReference>
<accession>A0A6N8U6X5</accession>
<dbReference type="EMBL" id="WUUQ01000002">
    <property type="protein sequence ID" value="MXQ73936.1"/>
    <property type="molecule type" value="Genomic_DNA"/>
</dbReference>
<keyword evidence="3" id="KW-1185">Reference proteome</keyword>
<protein>
    <submittedName>
        <fullName evidence="2">Uncharacterized protein</fullName>
    </submittedName>
</protein>
<name>A0A6N8U6X5_9FIRM</name>
<comment type="caution">
    <text evidence="2">The sequence shown here is derived from an EMBL/GenBank/DDBJ whole genome shotgun (WGS) entry which is preliminary data.</text>
</comment>
<sequence>MFKNILKFLFEEEEEELIEEPLEAVSLSSPVFEKKEEKKPMKQNSMAKPVKEEPVKAKRPVSKPQATNESIRTESDGKQKNRFIDLDEPKHSPRTVASSTPRMDTKRDYEFSPVISPIFGTKEDIEARKEMDQDSPVVRVKKKNPLGTIISPMYGATELEEMEDQAKEKLAVTAAQKRSIIDNSEAVSKDEPSHEDILNMPLEDLLAEDDDDDNDDVMQFSLFGGEEAIKASDEEHVFAIDEEE</sequence>
<feature type="compositionally biased region" description="Basic and acidic residues" evidence="1">
    <location>
        <begin position="71"/>
        <end position="91"/>
    </location>
</feature>
<organism evidence="2 3">
    <name type="scientific">Copranaerobaculum intestinale</name>
    <dbReference type="NCBI Taxonomy" id="2692629"/>
    <lineage>
        <taxon>Bacteria</taxon>
        <taxon>Bacillati</taxon>
        <taxon>Bacillota</taxon>
        <taxon>Erysipelotrichia</taxon>
        <taxon>Erysipelotrichales</taxon>
        <taxon>Erysipelotrichaceae</taxon>
        <taxon>Copranaerobaculum</taxon>
    </lineage>
</organism>